<protein>
    <submittedName>
        <fullName evidence="2">Uncharacterized protein</fullName>
    </submittedName>
</protein>
<organism evidence="2 3">
    <name type="scientific">Microbispora siamensis</name>
    <dbReference type="NCBI Taxonomy" id="564413"/>
    <lineage>
        <taxon>Bacteria</taxon>
        <taxon>Bacillati</taxon>
        <taxon>Actinomycetota</taxon>
        <taxon>Actinomycetes</taxon>
        <taxon>Streptosporangiales</taxon>
        <taxon>Streptosporangiaceae</taxon>
        <taxon>Microbispora</taxon>
    </lineage>
</organism>
<keyword evidence="3" id="KW-1185">Reference proteome</keyword>
<proteinExistence type="predicted"/>
<gene>
    <name evidence="2" type="ORF">Msi02_45510</name>
</gene>
<evidence type="ECO:0000313" key="2">
    <source>
        <dbReference type="EMBL" id="GIH63734.1"/>
    </source>
</evidence>
<name>A0ABQ4GQV7_9ACTN</name>
<feature type="region of interest" description="Disordered" evidence="1">
    <location>
        <begin position="65"/>
        <end position="86"/>
    </location>
</feature>
<evidence type="ECO:0000313" key="3">
    <source>
        <dbReference type="Proteomes" id="UP000660454"/>
    </source>
</evidence>
<reference evidence="2 3" key="1">
    <citation type="submission" date="2021-01" db="EMBL/GenBank/DDBJ databases">
        <title>Whole genome shotgun sequence of Microbispora siamensis NBRC 104113.</title>
        <authorList>
            <person name="Komaki H."/>
            <person name="Tamura T."/>
        </authorList>
    </citation>
    <scope>NUCLEOTIDE SEQUENCE [LARGE SCALE GENOMIC DNA]</scope>
    <source>
        <strain evidence="2 3">NBRC 104113</strain>
    </source>
</reference>
<dbReference type="EMBL" id="BOOF01000027">
    <property type="protein sequence ID" value="GIH63734.1"/>
    <property type="molecule type" value="Genomic_DNA"/>
</dbReference>
<dbReference type="Proteomes" id="UP000660454">
    <property type="component" value="Unassembled WGS sequence"/>
</dbReference>
<evidence type="ECO:0000256" key="1">
    <source>
        <dbReference type="SAM" id="MobiDB-lite"/>
    </source>
</evidence>
<accession>A0ABQ4GQV7</accession>
<comment type="caution">
    <text evidence="2">The sequence shown here is derived from an EMBL/GenBank/DDBJ whole genome shotgun (WGS) entry which is preliminary data.</text>
</comment>
<sequence>MRGTGPPDVGLPERVRDRYFVINGVGRLESVVSARVSHLPRVAAGAMVLSLVASLTVGAPAALAATGDSEPHTGNGCGSQSLTLEA</sequence>